<gene>
    <name evidence="2" type="ORF">BOW53_11105</name>
</gene>
<protein>
    <recommendedName>
        <fullName evidence="4">Tetratricopeptide repeat-like domain-containing protein</fullName>
    </recommendedName>
</protein>
<evidence type="ECO:0000313" key="3">
    <source>
        <dbReference type="Proteomes" id="UP000191110"/>
    </source>
</evidence>
<comment type="caution">
    <text evidence="2">The sequence shown here is derived from an EMBL/GenBank/DDBJ whole genome shotgun (WGS) entry which is preliminary data.</text>
</comment>
<dbReference type="AlphaFoldDB" id="A0A1T2L360"/>
<keyword evidence="3" id="KW-1185">Reference proteome</keyword>
<proteinExistence type="predicted"/>
<dbReference type="Gene3D" id="1.25.40.10">
    <property type="entry name" value="Tetratricopeptide repeat domain"/>
    <property type="match status" value="1"/>
</dbReference>
<dbReference type="InterPro" id="IPR011990">
    <property type="entry name" value="TPR-like_helical_dom_sf"/>
</dbReference>
<feature type="coiled-coil region" evidence="1">
    <location>
        <begin position="401"/>
        <end position="447"/>
    </location>
</feature>
<evidence type="ECO:0008006" key="4">
    <source>
        <dbReference type="Google" id="ProtNLM"/>
    </source>
</evidence>
<accession>A0A1T2L360</accession>
<evidence type="ECO:0000313" key="2">
    <source>
        <dbReference type="EMBL" id="OOZ39533.1"/>
    </source>
</evidence>
<dbReference type="OrthoDB" id="6072288at2"/>
<name>A0A1T2L360_9GAMM</name>
<organism evidence="2 3">
    <name type="scientific">Solemya pervernicosa gill symbiont</name>
    <dbReference type="NCBI Taxonomy" id="642797"/>
    <lineage>
        <taxon>Bacteria</taxon>
        <taxon>Pseudomonadati</taxon>
        <taxon>Pseudomonadota</taxon>
        <taxon>Gammaproteobacteria</taxon>
        <taxon>sulfur-oxidizing symbionts</taxon>
    </lineage>
</organism>
<evidence type="ECO:0000256" key="1">
    <source>
        <dbReference type="SAM" id="Coils"/>
    </source>
</evidence>
<dbReference type="RefSeq" id="WP_078484150.1">
    <property type="nucleotide sequence ID" value="NZ_MPRL01000049.1"/>
</dbReference>
<reference evidence="2 3" key="1">
    <citation type="submission" date="2016-11" db="EMBL/GenBank/DDBJ databases">
        <title>Mixed transmission modes and dynamic genome evolution in an obligate animal-bacterial symbiosis.</title>
        <authorList>
            <person name="Russell S.L."/>
            <person name="Corbett-Detig R.B."/>
            <person name="Cavanaugh C.M."/>
        </authorList>
    </citation>
    <scope>NUCLEOTIDE SEQUENCE [LARGE SCALE GENOMIC DNA]</scope>
    <source>
        <strain evidence="2">Sveles-Q1</strain>
    </source>
</reference>
<keyword evidence="1" id="KW-0175">Coiled coil</keyword>
<dbReference type="Proteomes" id="UP000191110">
    <property type="component" value="Unassembled WGS sequence"/>
</dbReference>
<dbReference type="EMBL" id="MPRL01000049">
    <property type="protein sequence ID" value="OOZ39533.1"/>
    <property type="molecule type" value="Genomic_DNA"/>
</dbReference>
<sequence>MMNPTPLRTTITHTLSGWLLTLALLPGPVAAVSEKVSELIYRESLFHYYQQHPFTAATHLMVADRQQQLGDKQTEADLLLAGIQLSYGMHQRAQAEFESQVENITGDRAWYQLARLQQRRAYPEAALNNLQRLDAGKHRLYQKQAMIGQLLLQQGRADEAVFVLQQGKKTQKTEKKKRDKAVIKQARYSDYNLAVAQLLSGQTAEALELLTRMGERKAKGEEQHALRDRSNLTLALQHLAASSPDAANRALDRIRLDGPYGNRALLAAGWADHQLQDYRDSITPWTLLSQRNPVDPAVQESLLTLPQTYLKLGAQREAASAYQHAINAYQAASDELSATLTRIQHEGIDPFASPDKDPMLSLLIPGVMAAHPFQEGLKNLRDLDFLKYKLERWQAQLPVYKQMLETRQQRYEREAPRAQREINATRITQLHARYEALQQQLATIEQSSQSEALATLEEQQQRAKLASIKRRLNRFPIEADGSHSAMLTDLHHKQRIFSGLLQWQLQQAYPERLWQAQKLLKTLKQPLDQIASQGQQITAALIELPKGFQGFALRINEQRSRISQLQQRVEENHLAQKEALQQLVMNTLQQSRERLAQYQVQARYALAQLYDRAEPIPLKPQPAVQNEVSAP</sequence>